<evidence type="ECO:0000313" key="1">
    <source>
        <dbReference type="EMBL" id="QOR59350.1"/>
    </source>
</evidence>
<dbReference type="EMBL" id="MT774389">
    <property type="protein sequence ID" value="QOR59350.1"/>
    <property type="molecule type" value="Genomic_DNA"/>
</dbReference>
<dbReference type="GeneID" id="65129912"/>
<accession>A0A7M1S1V4</accession>
<name>A0A7M1S1V4_9CAUD</name>
<organism evidence="1 2">
    <name type="scientific">uncultured phage cr116_1</name>
    <dbReference type="NCBI Taxonomy" id="2772073"/>
    <lineage>
        <taxon>Viruses</taxon>
        <taxon>Duplodnaviria</taxon>
        <taxon>Heunggongvirae</taxon>
        <taxon>Uroviricota</taxon>
        <taxon>Caudoviricetes</taxon>
        <taxon>Crassvirales</taxon>
        <taxon>Steigviridae</taxon>
        <taxon>Asinivirinae</taxon>
        <taxon>Pamirivirus</taxon>
        <taxon>Pamirivirus faecium</taxon>
    </lineage>
</organism>
<sequence length="68" mass="8502">MSKGKKYKIPHKYLSKYPVRKRARYKVMGGKNGEKAKFKYFRHKKLWKTLEGHISMRKMMTRYIWFWD</sequence>
<proteinExistence type="predicted"/>
<protein>
    <submittedName>
        <fullName evidence="1">Uncharacterized protein</fullName>
    </submittedName>
</protein>
<reference evidence="1 2" key="1">
    <citation type="submission" date="2020-07" db="EMBL/GenBank/DDBJ databases">
        <title>Taxonomic proposal: Crassvirales, a new order of highly abundant and diverse bacterial viruses.</title>
        <authorList>
            <person name="Shkoporov A.N."/>
            <person name="Stockdale S.R."/>
            <person name="Guerin E."/>
            <person name="Ross R.P."/>
            <person name="Hill C."/>
        </authorList>
    </citation>
    <scope>NUCLEOTIDE SEQUENCE [LARGE SCALE GENOMIC DNA]</scope>
</reference>
<dbReference type="RefSeq" id="YP_010111508.1">
    <property type="nucleotide sequence ID" value="NC_055882.1"/>
</dbReference>
<keyword evidence="2" id="KW-1185">Reference proteome</keyword>
<evidence type="ECO:0000313" key="2">
    <source>
        <dbReference type="Proteomes" id="UP000593686"/>
    </source>
</evidence>
<dbReference type="Proteomes" id="UP000593686">
    <property type="component" value="Genome"/>
</dbReference>
<dbReference type="KEGG" id="vg:65129912"/>